<accession>A0AAP9YL36</accession>
<dbReference type="RefSeq" id="WP_198868166.1">
    <property type="nucleotide sequence ID" value="NZ_CP066311.1"/>
</dbReference>
<keyword evidence="2" id="KW-0614">Plasmid</keyword>
<name>A0AAP9YL36_9GAMM</name>
<dbReference type="Proteomes" id="UP000596192">
    <property type="component" value="Plasmid unnamed1"/>
</dbReference>
<dbReference type="AlphaFoldDB" id="A0AAP9YL36"/>
<organism evidence="2 3">
    <name type="scientific">Azotobacter chroococcum</name>
    <dbReference type="NCBI Taxonomy" id="353"/>
    <lineage>
        <taxon>Bacteria</taxon>
        <taxon>Pseudomonadati</taxon>
        <taxon>Pseudomonadota</taxon>
        <taxon>Gammaproteobacteria</taxon>
        <taxon>Pseudomonadales</taxon>
        <taxon>Pseudomonadaceae</taxon>
        <taxon>Azotobacter</taxon>
    </lineage>
</organism>
<evidence type="ECO:0000313" key="3">
    <source>
        <dbReference type="Proteomes" id="UP000596192"/>
    </source>
</evidence>
<protein>
    <submittedName>
        <fullName evidence="2">Uncharacterized protein</fullName>
    </submittedName>
</protein>
<keyword evidence="1" id="KW-1133">Transmembrane helix</keyword>
<evidence type="ECO:0000256" key="1">
    <source>
        <dbReference type="SAM" id="Phobius"/>
    </source>
</evidence>
<feature type="transmembrane region" description="Helical" evidence="1">
    <location>
        <begin position="16"/>
        <end position="34"/>
    </location>
</feature>
<geneLocation type="plasmid" evidence="2 3">
    <name>unnamed1</name>
</geneLocation>
<keyword evidence="1" id="KW-0472">Membrane</keyword>
<reference evidence="2 3" key="1">
    <citation type="submission" date="2020-12" db="EMBL/GenBank/DDBJ databases">
        <title>Genomic Analysis and Response surface optimization of nitrogen-fixing conditions for A. chroococcum strain HR1, Isolation from rhizosphere soil.</title>
        <authorList>
            <person name="Li J."/>
            <person name="Yang H."/>
            <person name="Liu H."/>
            <person name="Wang C."/>
            <person name="Tian Y."/>
            <person name="Lu X.Y."/>
        </authorList>
    </citation>
    <scope>NUCLEOTIDE SEQUENCE [LARGE SCALE GENOMIC DNA]</scope>
    <source>
        <strain evidence="2 3">HR1</strain>
        <plasmid evidence="2 3">unnamed1</plasmid>
    </source>
</reference>
<sequence>MSIKFLCLEIERKTDIVAITALLLSMAGILYQLFNLVRGPEVTLAKPRQVVVYMYAVPDDPNKLYLALISTVVYVNSGQQGNNAVVTEESISFDLANKKYTYIWDKFVSTAQPIGSKGVQISQERTATPFVVPAGGAEAHETFFGPRFGQDFIDKDEFVQALESFRTGEKHLFKFTIRSKTLNDGDKIEICKALITTRYVDNILKHNNIALNCN</sequence>
<proteinExistence type="predicted"/>
<dbReference type="EMBL" id="CP066311">
    <property type="protein sequence ID" value="QQE91099.1"/>
    <property type="molecule type" value="Genomic_DNA"/>
</dbReference>
<evidence type="ECO:0000313" key="2">
    <source>
        <dbReference type="EMBL" id="QQE91099.1"/>
    </source>
</evidence>
<gene>
    <name evidence="2" type="ORF">GKQ51_23135</name>
</gene>
<keyword evidence="1" id="KW-0812">Transmembrane</keyword>